<name>A0A644VRQ6_9ZZZZ</name>
<proteinExistence type="predicted"/>
<protein>
    <submittedName>
        <fullName evidence="8">Ribosomal RNA small subunit methyltransferase F</fullName>
        <ecNumber evidence="8">2.1.1.178</ecNumber>
    </submittedName>
</protein>
<feature type="compositionally biased region" description="Low complexity" evidence="6">
    <location>
        <begin position="324"/>
        <end position="347"/>
    </location>
</feature>
<evidence type="ECO:0000259" key="7">
    <source>
        <dbReference type="PROSITE" id="PS51686"/>
    </source>
</evidence>
<evidence type="ECO:0000313" key="8">
    <source>
        <dbReference type="EMBL" id="MPL94085.1"/>
    </source>
</evidence>
<evidence type="ECO:0000256" key="2">
    <source>
        <dbReference type="ARBA" id="ARBA00022603"/>
    </source>
</evidence>
<feature type="region of interest" description="Disordered" evidence="6">
    <location>
        <begin position="318"/>
        <end position="369"/>
    </location>
</feature>
<dbReference type="InterPro" id="IPR001678">
    <property type="entry name" value="MeTrfase_RsmB-F_NOP2_dom"/>
</dbReference>
<dbReference type="GO" id="GO:0001510">
    <property type="term" value="P:RNA methylation"/>
    <property type="evidence" value="ECO:0007669"/>
    <property type="project" value="InterPro"/>
</dbReference>
<evidence type="ECO:0000256" key="3">
    <source>
        <dbReference type="ARBA" id="ARBA00022679"/>
    </source>
</evidence>
<evidence type="ECO:0000256" key="4">
    <source>
        <dbReference type="ARBA" id="ARBA00022691"/>
    </source>
</evidence>
<comment type="caution">
    <text evidence="8">The sequence shown here is derived from an EMBL/GenBank/DDBJ whole genome shotgun (WGS) entry which is preliminary data.</text>
</comment>
<dbReference type="InterPro" id="IPR029063">
    <property type="entry name" value="SAM-dependent_MTases_sf"/>
</dbReference>
<dbReference type="PANTHER" id="PTHR22807:SF30">
    <property type="entry name" value="28S RRNA (CYTOSINE(4447)-C(5))-METHYLTRANSFERASE-RELATED"/>
    <property type="match status" value="1"/>
</dbReference>
<evidence type="ECO:0000256" key="1">
    <source>
        <dbReference type="ARBA" id="ARBA00022490"/>
    </source>
</evidence>
<dbReference type="GO" id="GO:0008173">
    <property type="term" value="F:RNA methyltransferase activity"/>
    <property type="evidence" value="ECO:0007669"/>
    <property type="project" value="InterPro"/>
</dbReference>
<dbReference type="EMBL" id="VSSQ01000413">
    <property type="protein sequence ID" value="MPL94085.1"/>
    <property type="molecule type" value="Genomic_DNA"/>
</dbReference>
<accession>A0A644VRQ6</accession>
<dbReference type="PRINTS" id="PR02008">
    <property type="entry name" value="RCMTFAMILY"/>
</dbReference>
<dbReference type="InterPro" id="IPR023267">
    <property type="entry name" value="RCMT"/>
</dbReference>
<keyword evidence="3 8" id="KW-0808">Transferase</keyword>
<organism evidence="8">
    <name type="scientific">bioreactor metagenome</name>
    <dbReference type="NCBI Taxonomy" id="1076179"/>
    <lineage>
        <taxon>unclassified sequences</taxon>
        <taxon>metagenomes</taxon>
        <taxon>ecological metagenomes</taxon>
    </lineage>
</organism>
<feature type="domain" description="SAM-dependent MTase RsmB/NOP-type" evidence="7">
    <location>
        <begin position="15"/>
        <end position="319"/>
    </location>
</feature>
<sequence>MLREAVGNDLAGKITEAILNTPPVTSVRKNPAKWPRLAAAGHSLAAGRTADNGGPAQIPWCPDGLYLAERPNFTMDPAFHAGAYYVQEPSSMIIEVLRPLAAGAARLLDLCAAPGGKTTHLASMMGGAAVSPAEGPAAARAGGLTANEIIRSRAATLRDNITKWGDPRITVTSLDPSAFAKLGHRFDFILVDAPCSGEGMFRKDPDSIKEWSVRAVNECVVRQRKIVKDIWETLEPGGHLAYSTCTMNRHENEENISWFAQTLGAQIVPLGPYLQATLHHTATPDNNNLGIILTPEGSLRLHPGLVKGEGIFLALLRKPDDDSSSNSNSSLKTESGSNLNSNSSRSSAPKPNAYGNSKANGNGKQMVTPPEHADAYAVNYFGPCPSVELTKEQAISYLCRDSLSLPESPTGYLRVTYCGLGLGFVKNIGTRANNLLPTSLRILNRK</sequence>
<dbReference type="GO" id="GO:0003723">
    <property type="term" value="F:RNA binding"/>
    <property type="evidence" value="ECO:0007669"/>
    <property type="project" value="UniProtKB-KW"/>
</dbReference>
<dbReference type="Pfam" id="PF17125">
    <property type="entry name" value="Methyltr_RsmF_N"/>
    <property type="match status" value="1"/>
</dbReference>
<dbReference type="Gene3D" id="2.30.130.60">
    <property type="match status" value="1"/>
</dbReference>
<keyword evidence="4" id="KW-0949">S-adenosyl-L-methionine</keyword>
<reference evidence="8" key="1">
    <citation type="submission" date="2019-08" db="EMBL/GenBank/DDBJ databases">
        <authorList>
            <person name="Kucharzyk K."/>
            <person name="Murdoch R.W."/>
            <person name="Higgins S."/>
            <person name="Loffler F."/>
        </authorList>
    </citation>
    <scope>NUCLEOTIDE SEQUENCE</scope>
</reference>
<keyword evidence="1" id="KW-0963">Cytoplasm</keyword>
<feature type="compositionally biased region" description="Polar residues" evidence="6">
    <location>
        <begin position="354"/>
        <end position="365"/>
    </location>
</feature>
<dbReference type="EC" id="2.1.1.178" evidence="8"/>
<dbReference type="PROSITE" id="PS51686">
    <property type="entry name" value="SAM_MT_RSMB_NOP"/>
    <property type="match status" value="1"/>
</dbReference>
<dbReference type="CDD" id="cd02440">
    <property type="entry name" value="AdoMet_MTases"/>
    <property type="match status" value="1"/>
</dbReference>
<dbReference type="AlphaFoldDB" id="A0A644VRQ6"/>
<dbReference type="InterPro" id="IPR031341">
    <property type="entry name" value="Methyltr_RsmF_N"/>
</dbReference>
<dbReference type="InterPro" id="IPR027391">
    <property type="entry name" value="Nol1_Nop2_Fmu_2"/>
</dbReference>
<dbReference type="SUPFAM" id="SSF53335">
    <property type="entry name" value="S-adenosyl-L-methionine-dependent methyltransferases"/>
    <property type="match status" value="1"/>
</dbReference>
<dbReference type="Gene3D" id="3.40.50.150">
    <property type="entry name" value="Vaccinia Virus protein VP39"/>
    <property type="match status" value="1"/>
</dbReference>
<dbReference type="InterPro" id="IPR049560">
    <property type="entry name" value="MeTrfase_RsmB-F_NOP2_cat"/>
</dbReference>
<keyword evidence="2 8" id="KW-0489">Methyltransferase</keyword>
<dbReference type="Pfam" id="PF13636">
    <property type="entry name" value="Methyltranf_PUA"/>
    <property type="match status" value="1"/>
</dbReference>
<evidence type="ECO:0000256" key="6">
    <source>
        <dbReference type="SAM" id="MobiDB-lite"/>
    </source>
</evidence>
<dbReference type="Pfam" id="PF01189">
    <property type="entry name" value="Methyltr_RsmB-F"/>
    <property type="match status" value="1"/>
</dbReference>
<keyword evidence="5" id="KW-0694">RNA-binding</keyword>
<gene>
    <name evidence="8" type="primary">rsmF_4</name>
    <name evidence="8" type="ORF">SDC9_40233</name>
</gene>
<dbReference type="PANTHER" id="PTHR22807">
    <property type="entry name" value="NOP2 YEAST -RELATED NOL1/NOP2/FMU SUN DOMAIN-CONTAINING"/>
    <property type="match status" value="1"/>
</dbReference>
<evidence type="ECO:0000256" key="5">
    <source>
        <dbReference type="ARBA" id="ARBA00022884"/>
    </source>
</evidence>